<dbReference type="Gene3D" id="3.40.50.360">
    <property type="match status" value="1"/>
</dbReference>
<dbReference type="InterPro" id="IPR051796">
    <property type="entry name" value="ISF_SsuE-like"/>
</dbReference>
<dbReference type="GO" id="GO:0016491">
    <property type="term" value="F:oxidoreductase activity"/>
    <property type="evidence" value="ECO:0007669"/>
    <property type="project" value="InterPro"/>
</dbReference>
<dbReference type="PANTHER" id="PTHR43278:SF1">
    <property type="entry name" value="IRON-SULFUR FLAVOPROTEIN MJ1083"/>
    <property type="match status" value="1"/>
</dbReference>
<dbReference type="SUPFAM" id="SSF52218">
    <property type="entry name" value="Flavoproteins"/>
    <property type="match status" value="1"/>
</dbReference>
<dbReference type="Proteomes" id="UP000886101">
    <property type="component" value="Unassembled WGS sequence"/>
</dbReference>
<gene>
    <name evidence="4" type="ORF">ENJ96_01430</name>
</gene>
<proteinExistence type="predicted"/>
<name>A0A7V5U1V3_9BACT</name>
<reference evidence="4" key="1">
    <citation type="journal article" date="2020" name="mSystems">
        <title>Genome- and Community-Level Interaction Insights into Carbon Utilization and Element Cycling Functions of Hydrothermarchaeota in Hydrothermal Sediment.</title>
        <authorList>
            <person name="Zhou Z."/>
            <person name="Liu Y."/>
            <person name="Xu W."/>
            <person name="Pan J."/>
            <person name="Luo Z.H."/>
            <person name="Li M."/>
        </authorList>
    </citation>
    <scope>NUCLEOTIDE SEQUENCE [LARGE SCALE GENOMIC DNA]</scope>
    <source>
        <strain evidence="4">HyVt-533</strain>
    </source>
</reference>
<protein>
    <submittedName>
        <fullName evidence="4">NADPH-dependent oxidoreductase</fullName>
    </submittedName>
</protein>
<evidence type="ECO:0000259" key="3">
    <source>
        <dbReference type="Pfam" id="PF03358"/>
    </source>
</evidence>
<dbReference type="EMBL" id="DROK01000041">
    <property type="protein sequence ID" value="HHI96494.1"/>
    <property type="molecule type" value="Genomic_DNA"/>
</dbReference>
<keyword evidence="2" id="KW-0288">FMN</keyword>
<sequence length="236" mass="25788">METKILGILGSPRPYGGSGQLLRCALEAAQREGARTQLVSVYEGEIKPCQGCIQDEEPNCRFPCIFEDYGKELLLKINEADVLIISTPVYWYAPSGLLKNLIDRMTCLENMVAYGEPSYMEGKVVGVITVGADAGLTLAGGYLLTVLNAMGALIPPWAHAYSRQADRALFDDRAVMDAINVGLLAAGLARRLKGLPGRLAYLDDRTLLEEIREKISLEKEVFEKTYGETKIGKSGP</sequence>
<dbReference type="Pfam" id="PF03358">
    <property type="entry name" value="FMN_red"/>
    <property type="match status" value="1"/>
</dbReference>
<dbReference type="AlphaFoldDB" id="A0A7V5U1V3"/>
<accession>A0A7V5U1V3</accession>
<comment type="caution">
    <text evidence="4">The sequence shown here is derived from an EMBL/GenBank/DDBJ whole genome shotgun (WGS) entry which is preliminary data.</text>
</comment>
<feature type="domain" description="NADPH-dependent FMN reductase-like" evidence="3">
    <location>
        <begin position="3"/>
        <end position="157"/>
    </location>
</feature>
<organism evidence="4">
    <name type="scientific">Thermodesulfatator atlanticus</name>
    <dbReference type="NCBI Taxonomy" id="501497"/>
    <lineage>
        <taxon>Bacteria</taxon>
        <taxon>Pseudomonadati</taxon>
        <taxon>Thermodesulfobacteriota</taxon>
        <taxon>Thermodesulfobacteria</taxon>
        <taxon>Thermodesulfobacteriales</taxon>
        <taxon>Thermodesulfatatoraceae</taxon>
        <taxon>Thermodesulfatator</taxon>
    </lineage>
</organism>
<dbReference type="InterPro" id="IPR005025">
    <property type="entry name" value="FMN_Rdtase-like_dom"/>
</dbReference>
<dbReference type="PANTHER" id="PTHR43278">
    <property type="entry name" value="NAD(P)H-DEPENDENT FMN-CONTAINING OXIDOREDUCTASE YWQN-RELATED"/>
    <property type="match status" value="1"/>
</dbReference>
<dbReference type="InterPro" id="IPR029039">
    <property type="entry name" value="Flavoprotein-like_sf"/>
</dbReference>
<evidence type="ECO:0000256" key="2">
    <source>
        <dbReference type="ARBA" id="ARBA00022643"/>
    </source>
</evidence>
<evidence type="ECO:0000313" key="4">
    <source>
        <dbReference type="EMBL" id="HHI96494.1"/>
    </source>
</evidence>
<keyword evidence="1" id="KW-0285">Flavoprotein</keyword>
<evidence type="ECO:0000256" key="1">
    <source>
        <dbReference type="ARBA" id="ARBA00022630"/>
    </source>
</evidence>